<comment type="similarity">
    <text evidence="2">Belongs to the amino acid-polyamine-organocation (APC) superfamily. Spore germination protein (SGP) (TC 2.A.3.9) family.</text>
</comment>
<feature type="transmembrane region" description="Helical" evidence="8">
    <location>
        <begin position="145"/>
        <end position="167"/>
    </location>
</feature>
<keyword evidence="7 8" id="KW-0472">Membrane</keyword>
<dbReference type="GO" id="GO:0016020">
    <property type="term" value="C:membrane"/>
    <property type="evidence" value="ECO:0007669"/>
    <property type="project" value="UniProtKB-SubCell"/>
</dbReference>
<feature type="transmembrane region" description="Helical" evidence="8">
    <location>
        <begin position="121"/>
        <end position="138"/>
    </location>
</feature>
<name>A0A1B3XNT5_9BACI</name>
<sequence>MTHAHVNEKYKIQPFYVFFLVHSMQTGIGVLSFQRILAKSTGTDGWISILLAGLIVHSLIWVIYKIFSLVPGDIIDANHHAFGKWIGKSISLLFIFYFWVLGLTVMISYIQVIHVWMFEEVPAWSFSLVFLILIYYINTGGFRTITGISFLSMLLTYWLLFVFFYAMKYSEFTNLLPIFDHSILEIWEGTKNTSLTLIGFELILMFYPFIKNAAASQKYAHGGALTTTLITLFIYVVSIVFYSQKQLVMTIWPTLSMTSIVEFPFIQRFEYIDVSWWAIIIIPNMTISLWAASRGVKRLFNVPQKYPLLGMSLIILIINIFFFDMDSINYLKQIINPYGVIFIISYLPLLLVIIYFKKKRNRS</sequence>
<feature type="transmembrane region" description="Helical" evidence="8">
    <location>
        <begin position="193"/>
        <end position="210"/>
    </location>
</feature>
<evidence type="ECO:0000313" key="10">
    <source>
        <dbReference type="Proteomes" id="UP000077926"/>
    </source>
</evidence>
<dbReference type="InterPro" id="IPR004761">
    <property type="entry name" value="Spore_GerAB"/>
</dbReference>
<protein>
    <submittedName>
        <fullName evidence="9">Uncharacterized protein</fullName>
    </submittedName>
</protein>
<dbReference type="PANTHER" id="PTHR34975:SF2">
    <property type="entry name" value="SPORE GERMINATION PROTEIN A2"/>
    <property type="match status" value="1"/>
</dbReference>
<dbReference type="EMBL" id="CP017080">
    <property type="protein sequence ID" value="AOH54866.1"/>
    <property type="molecule type" value="Genomic_DNA"/>
</dbReference>
<evidence type="ECO:0000256" key="6">
    <source>
        <dbReference type="ARBA" id="ARBA00022989"/>
    </source>
</evidence>
<dbReference type="STRING" id="264697.ABE28_010925"/>
<keyword evidence="3" id="KW-0813">Transport</keyword>
<feature type="transmembrane region" description="Helical" evidence="8">
    <location>
        <begin position="85"/>
        <end position="109"/>
    </location>
</feature>
<feature type="transmembrane region" description="Helical" evidence="8">
    <location>
        <begin position="305"/>
        <end position="323"/>
    </location>
</feature>
<keyword evidence="10" id="KW-1185">Reference proteome</keyword>
<dbReference type="NCBIfam" id="TIGR00912">
    <property type="entry name" value="2A0309"/>
    <property type="match status" value="1"/>
</dbReference>
<comment type="subcellular location">
    <subcellularLocation>
        <location evidence="1">Membrane</location>
        <topology evidence="1">Multi-pass membrane protein</topology>
    </subcellularLocation>
</comment>
<evidence type="ECO:0000256" key="3">
    <source>
        <dbReference type="ARBA" id="ARBA00022448"/>
    </source>
</evidence>
<dbReference type="KEGG" id="bmur:ABE28_010925"/>
<dbReference type="Pfam" id="PF03845">
    <property type="entry name" value="Spore_permease"/>
    <property type="match status" value="1"/>
</dbReference>
<feature type="transmembrane region" description="Helical" evidence="8">
    <location>
        <begin position="45"/>
        <end position="64"/>
    </location>
</feature>
<evidence type="ECO:0000256" key="5">
    <source>
        <dbReference type="ARBA" id="ARBA00022692"/>
    </source>
</evidence>
<feature type="transmembrane region" description="Helical" evidence="8">
    <location>
        <begin position="222"/>
        <end position="242"/>
    </location>
</feature>
<evidence type="ECO:0000256" key="1">
    <source>
        <dbReference type="ARBA" id="ARBA00004141"/>
    </source>
</evidence>
<feature type="transmembrane region" description="Helical" evidence="8">
    <location>
        <begin position="335"/>
        <end position="356"/>
    </location>
</feature>
<dbReference type="RefSeq" id="WP_064465179.1">
    <property type="nucleotide sequence ID" value="NZ_CP017080.1"/>
</dbReference>
<reference evidence="9 10" key="1">
    <citation type="submission" date="2016-08" db="EMBL/GenBank/DDBJ databases">
        <title>Complete genome sequence of Bacillus muralis G25-68, a strain with toxicity to nematodes.</title>
        <authorList>
            <person name="Zheng Z."/>
        </authorList>
    </citation>
    <scope>NUCLEOTIDE SEQUENCE [LARGE SCALE GENOMIC DNA]</scope>
    <source>
        <strain evidence="9 10">G25-68</strain>
    </source>
</reference>
<feature type="transmembrane region" description="Helical" evidence="8">
    <location>
        <begin position="274"/>
        <end position="293"/>
    </location>
</feature>
<dbReference type="OrthoDB" id="2380240at2"/>
<proteinExistence type="inferred from homology"/>
<keyword evidence="6 8" id="KW-1133">Transmembrane helix</keyword>
<evidence type="ECO:0000256" key="2">
    <source>
        <dbReference type="ARBA" id="ARBA00007998"/>
    </source>
</evidence>
<dbReference type="Gene3D" id="1.20.1740.10">
    <property type="entry name" value="Amino acid/polyamine transporter I"/>
    <property type="match status" value="1"/>
</dbReference>
<dbReference type="Proteomes" id="UP000077926">
    <property type="component" value="Chromosome"/>
</dbReference>
<evidence type="ECO:0000256" key="8">
    <source>
        <dbReference type="SAM" id="Phobius"/>
    </source>
</evidence>
<feature type="transmembrane region" description="Helical" evidence="8">
    <location>
        <begin position="12"/>
        <end position="33"/>
    </location>
</feature>
<evidence type="ECO:0000256" key="4">
    <source>
        <dbReference type="ARBA" id="ARBA00022544"/>
    </source>
</evidence>
<keyword evidence="4" id="KW-0309">Germination</keyword>
<gene>
    <name evidence="9" type="ORF">ABE28_010925</name>
</gene>
<accession>A0A1B3XNT5</accession>
<evidence type="ECO:0000256" key="7">
    <source>
        <dbReference type="ARBA" id="ARBA00023136"/>
    </source>
</evidence>
<organism evidence="9 10">
    <name type="scientific">Peribacillus muralis</name>
    <dbReference type="NCBI Taxonomy" id="264697"/>
    <lineage>
        <taxon>Bacteria</taxon>
        <taxon>Bacillati</taxon>
        <taxon>Bacillota</taxon>
        <taxon>Bacilli</taxon>
        <taxon>Bacillales</taxon>
        <taxon>Bacillaceae</taxon>
        <taxon>Peribacillus</taxon>
    </lineage>
</organism>
<dbReference type="AlphaFoldDB" id="A0A1B3XNT5"/>
<dbReference type="PANTHER" id="PTHR34975">
    <property type="entry name" value="SPORE GERMINATION PROTEIN A2"/>
    <property type="match status" value="1"/>
</dbReference>
<dbReference type="GO" id="GO:0009847">
    <property type="term" value="P:spore germination"/>
    <property type="evidence" value="ECO:0007669"/>
    <property type="project" value="InterPro"/>
</dbReference>
<evidence type="ECO:0000313" key="9">
    <source>
        <dbReference type="EMBL" id="AOH54866.1"/>
    </source>
</evidence>
<keyword evidence="5 8" id="KW-0812">Transmembrane</keyword>